<keyword evidence="7 9" id="KW-0378">Hydrolase</keyword>
<dbReference type="InterPro" id="IPR029762">
    <property type="entry name" value="PGP-I_bact-type"/>
</dbReference>
<dbReference type="InterPro" id="IPR033694">
    <property type="entry name" value="PGPEP1_Cys_AS"/>
</dbReference>
<dbReference type="EC" id="3.4.19.3" evidence="9"/>
<dbReference type="PROSITE" id="PS01334">
    <property type="entry name" value="PYRASE_CYS"/>
    <property type="match status" value="1"/>
</dbReference>
<keyword evidence="8 9" id="KW-0788">Thiol protease</keyword>
<dbReference type="SUPFAM" id="SSF53182">
    <property type="entry name" value="Pyrrolidone carboxyl peptidase (pyroglutamate aminopeptidase)"/>
    <property type="match status" value="1"/>
</dbReference>
<dbReference type="PROSITE" id="PS01333">
    <property type="entry name" value="PYRASE_GLU"/>
    <property type="match status" value="1"/>
</dbReference>
<comment type="catalytic activity">
    <reaction evidence="1 9 10">
        <text>Release of an N-terminal pyroglutamyl group from a polypeptide, the second amino acid generally not being Pro.</text>
        <dbReference type="EC" id="3.4.19.3"/>
    </reaction>
</comment>
<dbReference type="EMBL" id="AP017624">
    <property type="protein sequence ID" value="BAV43365.1"/>
    <property type="molecule type" value="Genomic_DNA"/>
</dbReference>
<dbReference type="Gene3D" id="3.40.630.20">
    <property type="entry name" value="Peptidase C15, pyroglutamyl peptidase I-like"/>
    <property type="match status" value="1"/>
</dbReference>
<dbReference type="Pfam" id="PF01470">
    <property type="entry name" value="Peptidase_C15"/>
    <property type="match status" value="1"/>
</dbReference>
<evidence type="ECO:0000256" key="4">
    <source>
        <dbReference type="ARBA" id="ARBA00006641"/>
    </source>
</evidence>
<reference evidence="12 13" key="1">
    <citation type="submission" date="2016-08" db="EMBL/GenBank/DDBJ databases">
        <title>Complete genome sequence of Mycobacterium shinshuense, a subspecies of M. ulcerans.</title>
        <authorList>
            <person name="Yoshida M."/>
            <person name="Ogura Y."/>
            <person name="Hayashi T."/>
            <person name="Hoshino Y."/>
        </authorList>
    </citation>
    <scope>NUCLEOTIDE SEQUENCE [LARGE SCALE GENOMIC DNA]</scope>
    <source>
        <strain evidence="13">ATCC 33728</strain>
    </source>
</reference>
<dbReference type="GO" id="GO:0016920">
    <property type="term" value="F:pyroglutamyl-peptidase activity"/>
    <property type="evidence" value="ECO:0007669"/>
    <property type="project" value="UniProtKB-UniRule"/>
</dbReference>
<dbReference type="PANTHER" id="PTHR23402:SF1">
    <property type="entry name" value="PYROGLUTAMYL-PEPTIDASE I"/>
    <property type="match status" value="1"/>
</dbReference>
<dbReference type="NCBIfam" id="TIGR00504">
    <property type="entry name" value="pyro_pdase"/>
    <property type="match status" value="1"/>
</dbReference>
<evidence type="ECO:0000313" key="12">
    <source>
        <dbReference type="EMBL" id="BAV43365.1"/>
    </source>
</evidence>
<dbReference type="RefSeq" id="WP_015354317.1">
    <property type="nucleotide sequence ID" value="NZ_AP017624.1"/>
</dbReference>
<keyword evidence="5 9" id="KW-0963">Cytoplasm</keyword>
<evidence type="ECO:0000256" key="5">
    <source>
        <dbReference type="ARBA" id="ARBA00022490"/>
    </source>
</evidence>
<comment type="subunit">
    <text evidence="9">Homotetramer.</text>
</comment>
<dbReference type="GO" id="GO:0006508">
    <property type="term" value="P:proteolysis"/>
    <property type="evidence" value="ECO:0007669"/>
    <property type="project" value="UniProtKB-KW"/>
</dbReference>
<evidence type="ECO:0000256" key="11">
    <source>
        <dbReference type="PROSITE-ProRule" id="PRU10077"/>
    </source>
</evidence>
<keyword evidence="6 9" id="KW-0645">Protease</keyword>
<proteinExistence type="inferred from homology"/>
<feature type="active site" evidence="9 11">
    <location>
        <position position="146"/>
    </location>
</feature>
<evidence type="ECO:0000256" key="10">
    <source>
        <dbReference type="PROSITE-ProRule" id="PRU10076"/>
    </source>
</evidence>
<feature type="active site" evidence="9 10">
    <location>
        <position position="80"/>
    </location>
</feature>
<comment type="subcellular location">
    <subcellularLocation>
        <location evidence="3 9">Cytoplasm</location>
    </subcellularLocation>
</comment>
<evidence type="ECO:0000256" key="2">
    <source>
        <dbReference type="ARBA" id="ARBA00002280"/>
    </source>
</evidence>
<dbReference type="AlphaFoldDB" id="A0A1B4Y8I4"/>
<comment type="function">
    <text evidence="2 9">Removes 5-oxoproline from various penultimate amino acid residues except L-proline.</text>
</comment>
<dbReference type="GO" id="GO:0005829">
    <property type="term" value="C:cytosol"/>
    <property type="evidence" value="ECO:0007669"/>
    <property type="project" value="InterPro"/>
</dbReference>
<dbReference type="InterPro" id="IPR016125">
    <property type="entry name" value="Peptidase_C15-like"/>
</dbReference>
<name>A0A1B4Y8I4_MYCUL</name>
<evidence type="ECO:0000256" key="7">
    <source>
        <dbReference type="ARBA" id="ARBA00022801"/>
    </source>
</evidence>
<dbReference type="GeneID" id="93439023"/>
<feature type="active site" evidence="9">
    <location>
        <position position="170"/>
    </location>
</feature>
<evidence type="ECO:0000256" key="6">
    <source>
        <dbReference type="ARBA" id="ARBA00022670"/>
    </source>
</evidence>
<evidence type="ECO:0000256" key="8">
    <source>
        <dbReference type="ARBA" id="ARBA00022807"/>
    </source>
</evidence>
<dbReference type="InterPro" id="IPR000816">
    <property type="entry name" value="Peptidase_C15"/>
</dbReference>
<dbReference type="InterPro" id="IPR036440">
    <property type="entry name" value="Peptidase_C15-like_sf"/>
</dbReference>
<dbReference type="InterPro" id="IPR033693">
    <property type="entry name" value="PGPEP1_Glu_AS"/>
</dbReference>
<comment type="similarity">
    <text evidence="4 9">Belongs to the peptidase C15 family.</text>
</comment>
<evidence type="ECO:0000256" key="1">
    <source>
        <dbReference type="ARBA" id="ARBA00001770"/>
    </source>
</evidence>
<dbReference type="PIRSF" id="PIRSF015592">
    <property type="entry name" value="Prld-crbxl_pptds"/>
    <property type="match status" value="1"/>
</dbReference>
<protein>
    <recommendedName>
        <fullName evidence="9">Pyrrolidone-carboxylate peptidase</fullName>
        <ecNumber evidence="9">3.4.19.3</ecNumber>
    </recommendedName>
    <alternativeName>
        <fullName evidence="9">5-oxoprolyl-peptidase</fullName>
    </alternativeName>
    <alternativeName>
        <fullName evidence="9">Pyroglutamyl-peptidase I</fullName>
        <shortName evidence="9">PGP-I</shortName>
        <shortName evidence="9">Pyrase</shortName>
    </alternativeName>
</protein>
<dbReference type="PRINTS" id="PR00706">
    <property type="entry name" value="PYROGLUPTASE"/>
</dbReference>
<evidence type="ECO:0000313" key="13">
    <source>
        <dbReference type="Proteomes" id="UP000218067"/>
    </source>
</evidence>
<evidence type="ECO:0000256" key="9">
    <source>
        <dbReference type="HAMAP-Rule" id="MF_00417"/>
    </source>
</evidence>
<dbReference type="HAMAP" id="MF_00417">
    <property type="entry name" value="Pyrrolid_peptidase"/>
    <property type="match status" value="1"/>
</dbReference>
<dbReference type="CDD" id="cd00501">
    <property type="entry name" value="Peptidase_C15"/>
    <property type="match status" value="1"/>
</dbReference>
<dbReference type="PANTHER" id="PTHR23402">
    <property type="entry name" value="PROTEASE FAMILY C15 PYROGLUTAMYL-PEPTIDASE I-RELATED"/>
    <property type="match status" value="1"/>
</dbReference>
<organism evidence="12 13">
    <name type="scientific">Mycobacterium ulcerans subsp. shinshuense</name>
    <dbReference type="NCBI Taxonomy" id="1124626"/>
    <lineage>
        <taxon>Bacteria</taxon>
        <taxon>Bacillati</taxon>
        <taxon>Actinomycetota</taxon>
        <taxon>Actinomycetes</taxon>
        <taxon>Mycobacteriales</taxon>
        <taxon>Mycobacteriaceae</taxon>
        <taxon>Mycobacterium</taxon>
        <taxon>Mycobacterium ulcerans group</taxon>
    </lineage>
</organism>
<dbReference type="NCBIfam" id="NF009674">
    <property type="entry name" value="PRK13195.1"/>
    <property type="match status" value="1"/>
</dbReference>
<evidence type="ECO:0000256" key="3">
    <source>
        <dbReference type="ARBA" id="ARBA00004496"/>
    </source>
</evidence>
<dbReference type="Proteomes" id="UP000218067">
    <property type="component" value="Chromosome"/>
</dbReference>
<gene>
    <name evidence="9 12" type="primary">pcp</name>
    <name evidence="12" type="ORF">SHTP_4458</name>
</gene>
<sequence length="222" mass="23182">MTKVLVTGFGPYGVTPDNPAQFTAEALDGRTIAGATVVSRIVPGAYFDSIAAAEQAIAEVDPQLVIMLGEYPGRAMLTVERLAQNINDCGRYGLADTAGKVLVGEPTDPDGPVAYHATVPVHEMVLAMRAAGIPADVSDAAGTFVCNHLMYGVLHHIASRNLPIRAGWVHLPCLPMVAALDRNLGVPSMSVETAVAGLVAGIEAAVQHAADTRQPVPSRLQI</sequence>
<accession>A0A1B4Y8I4</accession>